<dbReference type="AlphaFoldDB" id="A0AB37XNY2"/>
<comment type="caution">
    <text evidence="6">The sequence shown here is derived from an EMBL/GenBank/DDBJ whole genome shotgun (WGS) entry which is preliminary data.</text>
</comment>
<dbReference type="SUPFAM" id="SSF52540">
    <property type="entry name" value="P-loop containing nucleoside triphosphate hydrolases"/>
    <property type="match status" value="1"/>
</dbReference>
<dbReference type="InterPro" id="IPR050547">
    <property type="entry name" value="DEAD_box_RNA_helicases"/>
</dbReference>
<evidence type="ECO:0000313" key="7">
    <source>
        <dbReference type="Proteomes" id="UP000294017"/>
    </source>
</evidence>
<keyword evidence="3 6" id="KW-0347">Helicase</keyword>
<dbReference type="GO" id="GO:0009409">
    <property type="term" value="P:response to cold"/>
    <property type="evidence" value="ECO:0007669"/>
    <property type="project" value="TreeGrafter"/>
</dbReference>
<evidence type="ECO:0000256" key="3">
    <source>
        <dbReference type="ARBA" id="ARBA00022806"/>
    </source>
</evidence>
<feature type="domain" description="Helicase ATP-binding" evidence="5">
    <location>
        <begin position="1"/>
        <end position="91"/>
    </location>
</feature>
<dbReference type="PROSITE" id="PS51192">
    <property type="entry name" value="HELICASE_ATP_BIND_1"/>
    <property type="match status" value="1"/>
</dbReference>
<name>A0AB37XNY2_STAAU</name>
<dbReference type="PANTHER" id="PTHR47963:SF5">
    <property type="entry name" value="DEAD-BOX ATP-DEPENDENT RNA HELICASE CSHA"/>
    <property type="match status" value="1"/>
</dbReference>
<evidence type="ECO:0000256" key="4">
    <source>
        <dbReference type="ARBA" id="ARBA00022840"/>
    </source>
</evidence>
<dbReference type="Gene3D" id="3.40.50.300">
    <property type="entry name" value="P-loop containing nucleotide triphosphate hydrolases"/>
    <property type="match status" value="1"/>
</dbReference>
<keyword evidence="4" id="KW-0067">ATP-binding</keyword>
<protein>
    <submittedName>
        <fullName evidence="6">DEAD/DEAH box helicase</fullName>
    </submittedName>
</protein>
<evidence type="ECO:0000256" key="1">
    <source>
        <dbReference type="ARBA" id="ARBA00022741"/>
    </source>
</evidence>
<gene>
    <name evidence="6" type="ORF">EIH03_16930</name>
</gene>
<sequence>IVRHDQTGTGKTGAFGIHLIEKVVGKQGLQSVILAPQRGWGMEVAEQLREFSRGQGVQVVTVFGGKPIERQIKAFKKGRQNGVGTPGRVID</sequence>
<dbReference type="GO" id="GO:0003724">
    <property type="term" value="F:RNA helicase activity"/>
    <property type="evidence" value="ECO:0007669"/>
    <property type="project" value="TreeGrafter"/>
</dbReference>
<dbReference type="Proteomes" id="UP000294017">
    <property type="component" value="Unassembled WGS sequence"/>
</dbReference>
<reference evidence="6 7" key="1">
    <citation type="submission" date="2018-11" db="EMBL/GenBank/DDBJ databases">
        <title>Genomic profiling of Staphylococcus species from a Poultry farm system in KwaZulu-Natal, South Africa.</title>
        <authorList>
            <person name="Amoako D.G."/>
            <person name="Somboro A.M."/>
            <person name="Abia A.L.K."/>
            <person name="Bester L.A."/>
            <person name="Essack S.Y."/>
        </authorList>
    </citation>
    <scope>NUCLEOTIDE SEQUENCE [LARGE SCALE GENOMIC DNA]</scope>
    <source>
        <strain evidence="6 7">SA12</strain>
    </source>
</reference>
<dbReference type="RefSeq" id="WP_130136681.1">
    <property type="nucleotide sequence ID" value="NZ_RQTF01000664.1"/>
</dbReference>
<feature type="non-terminal residue" evidence="6">
    <location>
        <position position="91"/>
    </location>
</feature>
<evidence type="ECO:0000313" key="6">
    <source>
        <dbReference type="EMBL" id="RZI00435.1"/>
    </source>
</evidence>
<dbReference type="GO" id="GO:0005524">
    <property type="term" value="F:ATP binding"/>
    <property type="evidence" value="ECO:0007669"/>
    <property type="project" value="UniProtKB-KW"/>
</dbReference>
<dbReference type="GO" id="GO:0033592">
    <property type="term" value="F:RNA strand annealing activity"/>
    <property type="evidence" value="ECO:0007669"/>
    <property type="project" value="TreeGrafter"/>
</dbReference>
<dbReference type="InterPro" id="IPR027417">
    <property type="entry name" value="P-loop_NTPase"/>
</dbReference>
<dbReference type="InterPro" id="IPR011545">
    <property type="entry name" value="DEAD/DEAH_box_helicase_dom"/>
</dbReference>
<dbReference type="EMBL" id="RQTF01000664">
    <property type="protein sequence ID" value="RZI00435.1"/>
    <property type="molecule type" value="Genomic_DNA"/>
</dbReference>
<evidence type="ECO:0000256" key="2">
    <source>
        <dbReference type="ARBA" id="ARBA00022801"/>
    </source>
</evidence>
<dbReference type="GO" id="GO:0005829">
    <property type="term" value="C:cytosol"/>
    <property type="evidence" value="ECO:0007669"/>
    <property type="project" value="TreeGrafter"/>
</dbReference>
<proteinExistence type="predicted"/>
<dbReference type="GO" id="GO:0016787">
    <property type="term" value="F:hydrolase activity"/>
    <property type="evidence" value="ECO:0007669"/>
    <property type="project" value="UniProtKB-KW"/>
</dbReference>
<organism evidence="6 7">
    <name type="scientific">Staphylococcus aureus</name>
    <dbReference type="NCBI Taxonomy" id="1280"/>
    <lineage>
        <taxon>Bacteria</taxon>
        <taxon>Bacillati</taxon>
        <taxon>Bacillota</taxon>
        <taxon>Bacilli</taxon>
        <taxon>Bacillales</taxon>
        <taxon>Staphylococcaceae</taxon>
        <taxon>Staphylococcus</taxon>
    </lineage>
</organism>
<dbReference type="PANTHER" id="PTHR47963">
    <property type="entry name" value="DEAD-BOX ATP-DEPENDENT RNA HELICASE 47, MITOCHONDRIAL"/>
    <property type="match status" value="1"/>
</dbReference>
<feature type="non-terminal residue" evidence="6">
    <location>
        <position position="1"/>
    </location>
</feature>
<dbReference type="InterPro" id="IPR014001">
    <property type="entry name" value="Helicase_ATP-bd"/>
</dbReference>
<dbReference type="Pfam" id="PF00270">
    <property type="entry name" value="DEAD"/>
    <property type="match status" value="1"/>
</dbReference>
<dbReference type="GO" id="GO:0005840">
    <property type="term" value="C:ribosome"/>
    <property type="evidence" value="ECO:0007669"/>
    <property type="project" value="TreeGrafter"/>
</dbReference>
<accession>A0AB37XNY2</accession>
<keyword evidence="2" id="KW-0378">Hydrolase</keyword>
<evidence type="ECO:0000259" key="5">
    <source>
        <dbReference type="PROSITE" id="PS51192"/>
    </source>
</evidence>
<keyword evidence="1" id="KW-0547">Nucleotide-binding</keyword>